<dbReference type="EC" id="3.4.24.-" evidence="9"/>
<keyword evidence="9" id="KW-0645">Protease</keyword>
<sequence length="473" mass="51998">MRILASCRFPLLVSSLVTALMLATTLSATSAHAAPRANEFKLANGMQVVVIEDKRAPVVTHMVWYRVGAADEPRGESGIAHFLEHLMFKSTDKIAVGEFSKIVARLGGQDNAFTSQDTTAYFQRVAKDRLAKVMSMEADRMVNLRLTDNEVLTERNVILEERRSRVDNNPSAILSEQMDATLYYSHPYAIPVIGWEHEIARLDREDALNFYKHYYAPNNAILVVSGDVGVDEVRKLAEETYGKIPSNPEVGANRLRPVEPPQLAARELVLTDPRAGKASFHRYYLAPSYVKAQKGEAESLDVLVRILANGSTSRLYKSLVVDKKIASSAGGWYHGDGLDSGKVALYAIAADGSDLDQVEAEIDRVIADVAKNGVTEDELRRAKMGLTADYVYESDNQSNMARRYGWGLVVGQSIEDIEEWPAAIERVTAADVQKAAQKSLDIRQSVSGRLLPEADNDPGTSNKRASATASPRG</sequence>
<evidence type="ECO:0000313" key="10">
    <source>
        <dbReference type="Proteomes" id="UP000033187"/>
    </source>
</evidence>
<evidence type="ECO:0000256" key="6">
    <source>
        <dbReference type="SAM" id="SignalP"/>
    </source>
</evidence>
<feature type="domain" description="Peptidase M16 C-terminal" evidence="8">
    <location>
        <begin position="202"/>
        <end position="386"/>
    </location>
</feature>
<dbReference type="OrthoDB" id="9811314at2"/>
<feature type="region of interest" description="Disordered" evidence="5">
    <location>
        <begin position="446"/>
        <end position="473"/>
    </location>
</feature>
<dbReference type="EMBL" id="LN829119">
    <property type="protein sequence ID" value="CPR14965.1"/>
    <property type="molecule type" value="Genomic_DNA"/>
</dbReference>
<evidence type="ECO:0000259" key="8">
    <source>
        <dbReference type="Pfam" id="PF05193"/>
    </source>
</evidence>
<comment type="similarity">
    <text evidence="2 4">Belongs to the peptidase M16 family.</text>
</comment>
<feature type="signal peptide" evidence="6">
    <location>
        <begin position="1"/>
        <end position="33"/>
    </location>
</feature>
<evidence type="ECO:0000256" key="2">
    <source>
        <dbReference type="ARBA" id="ARBA00007261"/>
    </source>
</evidence>
<reference evidence="10" key="1">
    <citation type="submission" date="2015-02" db="EMBL/GenBank/DDBJ databases">
        <authorList>
            <person name="Chooi Y.-H."/>
        </authorList>
    </citation>
    <scope>NUCLEOTIDE SEQUENCE [LARGE SCALE GENOMIC DNA]</scope>
    <source>
        <strain evidence="10">strain Y</strain>
    </source>
</reference>
<dbReference type="PANTHER" id="PTHR11851:SF49">
    <property type="entry name" value="MITOCHONDRIAL-PROCESSING PEPTIDASE SUBUNIT ALPHA"/>
    <property type="match status" value="1"/>
</dbReference>
<proteinExistence type="inferred from homology"/>
<dbReference type="InterPro" id="IPR011249">
    <property type="entry name" value="Metalloenz_LuxS/M16"/>
</dbReference>
<dbReference type="AlphaFoldDB" id="A0A0D6J9Q0"/>
<dbReference type="PROSITE" id="PS00143">
    <property type="entry name" value="INSULINASE"/>
    <property type="match status" value="1"/>
</dbReference>
<name>A0A0D6J9Q0_9HYPH</name>
<evidence type="ECO:0000313" key="9">
    <source>
        <dbReference type="EMBL" id="CPR14965.1"/>
    </source>
</evidence>
<protein>
    <submittedName>
        <fullName evidence="9">Uncharacterized zinc protease y4wA</fullName>
        <ecNumber evidence="9">3.4.24.-</ecNumber>
    </submittedName>
</protein>
<dbReference type="SUPFAM" id="SSF63411">
    <property type="entry name" value="LuxS/MPP-like metallohydrolase"/>
    <property type="match status" value="2"/>
</dbReference>
<dbReference type="Proteomes" id="UP000033187">
    <property type="component" value="Chromosome 1"/>
</dbReference>
<evidence type="ECO:0000259" key="7">
    <source>
        <dbReference type="Pfam" id="PF00675"/>
    </source>
</evidence>
<keyword evidence="3" id="KW-0482">Metalloprotease</keyword>
<gene>
    <name evidence="9" type="ORF">YBN1229_v1_0147</name>
</gene>
<evidence type="ECO:0000256" key="4">
    <source>
        <dbReference type="RuleBase" id="RU004447"/>
    </source>
</evidence>
<dbReference type="PANTHER" id="PTHR11851">
    <property type="entry name" value="METALLOPROTEASE"/>
    <property type="match status" value="1"/>
</dbReference>
<dbReference type="Gene3D" id="3.30.830.10">
    <property type="entry name" value="Metalloenzyme, LuxS/M16 peptidase-like"/>
    <property type="match status" value="2"/>
</dbReference>
<evidence type="ECO:0000256" key="5">
    <source>
        <dbReference type="SAM" id="MobiDB-lite"/>
    </source>
</evidence>
<keyword evidence="10" id="KW-1185">Reference proteome</keyword>
<organism evidence="9 10">
    <name type="scientific">Candidatus Filomicrobium marinum</name>
    <dbReference type="NCBI Taxonomy" id="1608628"/>
    <lineage>
        <taxon>Bacteria</taxon>
        <taxon>Pseudomonadati</taxon>
        <taxon>Pseudomonadota</taxon>
        <taxon>Alphaproteobacteria</taxon>
        <taxon>Hyphomicrobiales</taxon>
        <taxon>Hyphomicrobiaceae</taxon>
        <taxon>Filomicrobium</taxon>
    </lineage>
</organism>
<dbReference type="InterPro" id="IPR011765">
    <property type="entry name" value="Pept_M16_N"/>
</dbReference>
<dbReference type="Pfam" id="PF00675">
    <property type="entry name" value="Peptidase_M16"/>
    <property type="match status" value="1"/>
</dbReference>
<dbReference type="KEGG" id="fil:BN1229_v1_0143"/>
<comment type="cofactor">
    <cofactor evidence="1">
        <name>Zn(2+)</name>
        <dbReference type="ChEBI" id="CHEBI:29105"/>
    </cofactor>
</comment>
<dbReference type="InterPro" id="IPR001431">
    <property type="entry name" value="Pept_M16_Zn_BS"/>
</dbReference>
<dbReference type="RefSeq" id="WP_076605262.1">
    <property type="nucleotide sequence ID" value="NZ_LN829118.1"/>
</dbReference>
<feature type="chain" id="PRO_5002306204" evidence="6">
    <location>
        <begin position="34"/>
        <end position="473"/>
    </location>
</feature>
<keyword evidence="6" id="KW-0732">Signal</keyword>
<dbReference type="InterPro" id="IPR050361">
    <property type="entry name" value="MPP/UQCRC_Complex"/>
</dbReference>
<accession>A0A0D6J9Q0</accession>
<dbReference type="Pfam" id="PF05193">
    <property type="entry name" value="Peptidase_M16_C"/>
    <property type="match status" value="1"/>
</dbReference>
<dbReference type="KEGG" id="fiy:BN1229_v1_0147"/>
<dbReference type="GO" id="GO:0006508">
    <property type="term" value="P:proteolysis"/>
    <property type="evidence" value="ECO:0007669"/>
    <property type="project" value="UniProtKB-KW"/>
</dbReference>
<keyword evidence="9" id="KW-0378">Hydrolase</keyword>
<dbReference type="MEROPS" id="M16.019"/>
<dbReference type="InterPro" id="IPR007863">
    <property type="entry name" value="Peptidase_M16_C"/>
</dbReference>
<feature type="domain" description="Peptidase M16 N-terminal" evidence="7">
    <location>
        <begin position="48"/>
        <end position="193"/>
    </location>
</feature>
<dbReference type="GO" id="GO:0046872">
    <property type="term" value="F:metal ion binding"/>
    <property type="evidence" value="ECO:0007669"/>
    <property type="project" value="InterPro"/>
</dbReference>
<evidence type="ECO:0000256" key="3">
    <source>
        <dbReference type="ARBA" id="ARBA00023049"/>
    </source>
</evidence>
<evidence type="ECO:0000256" key="1">
    <source>
        <dbReference type="ARBA" id="ARBA00001947"/>
    </source>
</evidence>
<feature type="compositionally biased region" description="Polar residues" evidence="5">
    <location>
        <begin position="458"/>
        <end position="473"/>
    </location>
</feature>
<dbReference type="GO" id="GO:0004222">
    <property type="term" value="F:metalloendopeptidase activity"/>
    <property type="evidence" value="ECO:0007669"/>
    <property type="project" value="InterPro"/>
</dbReference>